<dbReference type="AlphaFoldDB" id="K3YJR5"/>
<dbReference type="Gramene" id="KQL00693">
    <property type="protein sequence ID" value="KQL00693"/>
    <property type="gene ID" value="SETIT_014484mg"/>
</dbReference>
<reference evidence="2" key="1">
    <citation type="journal article" date="2012" name="Nat. Biotechnol.">
        <title>Reference genome sequence of the model plant Setaria.</title>
        <authorList>
            <person name="Bennetzen J.L."/>
            <person name="Schmutz J."/>
            <person name="Wang H."/>
            <person name="Percifield R."/>
            <person name="Hawkins J."/>
            <person name="Pontaroli A.C."/>
            <person name="Estep M."/>
            <person name="Feng L."/>
            <person name="Vaughn J.N."/>
            <person name="Grimwood J."/>
            <person name="Jenkins J."/>
            <person name="Barry K."/>
            <person name="Lindquist E."/>
            <person name="Hellsten U."/>
            <person name="Deshpande S."/>
            <person name="Wang X."/>
            <person name="Wu X."/>
            <person name="Mitros T."/>
            <person name="Triplett J."/>
            <person name="Yang X."/>
            <person name="Ye C.Y."/>
            <person name="Mauro-Herrera M."/>
            <person name="Wang L."/>
            <person name="Li P."/>
            <person name="Sharma M."/>
            <person name="Sharma R."/>
            <person name="Ronald P.C."/>
            <person name="Panaud O."/>
            <person name="Kellogg E.A."/>
            <person name="Brutnell T.P."/>
            <person name="Doust A.N."/>
            <person name="Tuskan G.A."/>
            <person name="Rokhsar D."/>
            <person name="Devos K.M."/>
        </authorList>
    </citation>
    <scope>NUCLEOTIDE SEQUENCE [LARGE SCALE GENOMIC DNA]</scope>
    <source>
        <strain evidence="2">cv. Yugu1</strain>
    </source>
</reference>
<proteinExistence type="predicted"/>
<protein>
    <submittedName>
        <fullName evidence="1">Uncharacterized protein</fullName>
    </submittedName>
</protein>
<dbReference type="Proteomes" id="UP000004995">
    <property type="component" value="Unassembled WGS sequence"/>
</dbReference>
<evidence type="ECO:0000313" key="1">
    <source>
        <dbReference type="EnsemblPlants" id="KQL00693"/>
    </source>
</evidence>
<dbReference type="EMBL" id="AGNK02003544">
    <property type="status" value="NOT_ANNOTATED_CDS"/>
    <property type="molecule type" value="Genomic_DNA"/>
</dbReference>
<keyword evidence="2" id="KW-1185">Reference proteome</keyword>
<dbReference type="InParanoid" id="K3YJR5"/>
<organism evidence="1 2">
    <name type="scientific">Setaria italica</name>
    <name type="common">Foxtail millet</name>
    <name type="synonym">Panicum italicum</name>
    <dbReference type="NCBI Taxonomy" id="4555"/>
    <lineage>
        <taxon>Eukaryota</taxon>
        <taxon>Viridiplantae</taxon>
        <taxon>Streptophyta</taxon>
        <taxon>Embryophyta</taxon>
        <taxon>Tracheophyta</taxon>
        <taxon>Spermatophyta</taxon>
        <taxon>Magnoliopsida</taxon>
        <taxon>Liliopsida</taxon>
        <taxon>Poales</taxon>
        <taxon>Poaceae</taxon>
        <taxon>PACMAD clade</taxon>
        <taxon>Panicoideae</taxon>
        <taxon>Panicodae</taxon>
        <taxon>Paniceae</taxon>
        <taxon>Cenchrinae</taxon>
        <taxon>Setaria</taxon>
    </lineage>
</organism>
<name>K3YJR5_SETIT</name>
<dbReference type="HOGENOM" id="CLU_1380204_0_0_1"/>
<accession>K3YJR5</accession>
<sequence>MEIWRIHGIGNRKIKHMHIHRTEVFNSCSASCSKPALCRKRLPAARCCCAQWSALGGGLWAMAPLQTLVRRSFRHRTPGDPRLMRSRAWGPALDAFARLGATAASFGGSFPFHQMSRRSHLPAPLESALAVSSSLVSPAPAGRRRSRLPRDLLQGSRFRVSSGVSSSPTTAELLDLRTRRYLLRLRIRGLQHPDEAYD</sequence>
<reference evidence="1" key="2">
    <citation type="submission" date="2018-08" db="UniProtKB">
        <authorList>
            <consortium name="EnsemblPlants"/>
        </authorList>
    </citation>
    <scope>IDENTIFICATION</scope>
    <source>
        <strain evidence="1">Yugu1</strain>
    </source>
</reference>
<evidence type="ECO:0000313" key="2">
    <source>
        <dbReference type="Proteomes" id="UP000004995"/>
    </source>
</evidence>
<dbReference type="EnsemblPlants" id="KQL00693">
    <property type="protein sequence ID" value="KQL00693"/>
    <property type="gene ID" value="SETIT_014484mg"/>
</dbReference>